<dbReference type="Pfam" id="PF04205">
    <property type="entry name" value="FMN_bind"/>
    <property type="match status" value="1"/>
</dbReference>
<evidence type="ECO:0000256" key="2">
    <source>
        <dbReference type="ARBA" id="ARBA00022553"/>
    </source>
</evidence>
<dbReference type="PANTHER" id="PTHR36118:SF1">
    <property type="entry name" value="ION-TRANSLOCATING OXIDOREDUCTASE COMPLEX SUBUNIT G"/>
    <property type="match status" value="1"/>
</dbReference>
<protein>
    <recommendedName>
        <fullName evidence="6">Ion-translocating oxidoreductase complex subunit G</fullName>
        <ecNumber evidence="6">7.-.-.-</ecNumber>
    </recommendedName>
    <alternativeName>
        <fullName evidence="6">Rnf electron transport complex subunit G</fullName>
    </alternativeName>
</protein>
<dbReference type="KEGG" id="mec:Q7C_1107"/>
<evidence type="ECO:0000256" key="6">
    <source>
        <dbReference type="HAMAP-Rule" id="MF_00479"/>
    </source>
</evidence>
<comment type="function">
    <text evidence="6">Part of a membrane-bound complex that couples electron transfer with translocation of ions across the membrane.</text>
</comment>
<comment type="subcellular location">
    <subcellularLocation>
        <location evidence="6">Cell inner membrane</location>
        <topology evidence="6">Single-pass membrane protein</topology>
    </subcellularLocation>
</comment>
<feature type="transmembrane region" description="Helical" evidence="7">
    <location>
        <begin position="12"/>
        <end position="29"/>
    </location>
</feature>
<keyword evidence="4 6" id="KW-0288">FMN</keyword>
<keyword evidence="3 6" id="KW-0285">Flavoprotein</keyword>
<keyword evidence="6 7" id="KW-0472">Membrane</keyword>
<evidence type="ECO:0000313" key="10">
    <source>
        <dbReference type="Proteomes" id="UP000009145"/>
    </source>
</evidence>
<dbReference type="EC" id="7.-.-.-" evidence="6"/>
<feature type="domain" description="FMN-binding" evidence="8">
    <location>
        <begin position="105"/>
        <end position="197"/>
    </location>
</feature>
<keyword evidence="6" id="KW-1003">Cell membrane</keyword>
<evidence type="ECO:0000256" key="7">
    <source>
        <dbReference type="SAM" id="Phobius"/>
    </source>
</evidence>
<dbReference type="EMBL" id="CP003380">
    <property type="protein sequence ID" value="AFJ02262.1"/>
    <property type="molecule type" value="Genomic_DNA"/>
</dbReference>
<dbReference type="OrthoDB" id="9784165at2"/>
<dbReference type="RefSeq" id="WP_014703682.1">
    <property type="nucleotide sequence ID" value="NC_017856.1"/>
</dbReference>
<keyword evidence="6" id="KW-1278">Translocase</keyword>
<evidence type="ECO:0000256" key="4">
    <source>
        <dbReference type="ARBA" id="ARBA00022643"/>
    </source>
</evidence>
<dbReference type="AlphaFoldDB" id="I1YH69"/>
<dbReference type="HOGENOM" id="CLU_077882_1_0_6"/>
<dbReference type="eggNOG" id="COG4659">
    <property type="taxonomic scope" value="Bacteria"/>
</dbReference>
<dbReference type="GO" id="GO:0022900">
    <property type="term" value="P:electron transport chain"/>
    <property type="evidence" value="ECO:0007669"/>
    <property type="project" value="UniProtKB-UniRule"/>
</dbReference>
<dbReference type="HAMAP" id="MF_00479">
    <property type="entry name" value="RsxG_RnfG"/>
    <property type="match status" value="1"/>
</dbReference>
<keyword evidence="2 6" id="KW-0597">Phosphoprotein</keyword>
<evidence type="ECO:0000256" key="1">
    <source>
        <dbReference type="ARBA" id="ARBA00022448"/>
    </source>
</evidence>
<dbReference type="GO" id="GO:0009055">
    <property type="term" value="F:electron transfer activity"/>
    <property type="evidence" value="ECO:0007669"/>
    <property type="project" value="InterPro"/>
</dbReference>
<sequence length="212" mass="22953" precursor="true">MGKLWQNPVIRVGLMTALFAISATALVALTEKATRQTIAENEYQALLDTLEVLIPSDQFDNAIVNDTLTLPPTPALGTTTPTLVYRARQANQPVAAILNVVAPNGYSGEIRLLMGVYVDGSLAGVRVIHHKETPGLGDKIEARRDDWILQFAGLSLDKPPATEWQVKKDGGQFDQFTGATITPRAVVKAIRDGLAFFAANRGKLFATQENTP</sequence>
<name>I1YH69_METFJ</name>
<keyword evidence="6 7" id="KW-0812">Transmembrane</keyword>
<organism evidence="9 10">
    <name type="scientific">Methylophaga frappieri (strain ATCC BAA-2434 / DSM 25690 / JAM7)</name>
    <dbReference type="NCBI Taxonomy" id="754477"/>
    <lineage>
        <taxon>Bacteria</taxon>
        <taxon>Pseudomonadati</taxon>
        <taxon>Pseudomonadota</taxon>
        <taxon>Gammaproteobacteria</taxon>
        <taxon>Thiotrichales</taxon>
        <taxon>Piscirickettsiaceae</taxon>
        <taxon>Methylophaga</taxon>
    </lineage>
</organism>
<evidence type="ECO:0000256" key="3">
    <source>
        <dbReference type="ARBA" id="ARBA00022630"/>
    </source>
</evidence>
<dbReference type="SMART" id="SM00900">
    <property type="entry name" value="FMN_bind"/>
    <property type="match status" value="1"/>
</dbReference>
<dbReference type="InterPro" id="IPR007329">
    <property type="entry name" value="FMN-bd"/>
</dbReference>
<dbReference type="NCBIfam" id="NF002519">
    <property type="entry name" value="PRK01908.1"/>
    <property type="match status" value="1"/>
</dbReference>
<reference evidence="9 10" key="1">
    <citation type="journal article" date="2012" name="J. Bacteriol.">
        <title>Complete genome sequences of Methylophaga sp. strain JAM1 and Methylophaga sp. strain JAM7.</title>
        <authorList>
            <person name="Villeneuve C."/>
            <person name="Martineau C."/>
            <person name="Mauffrey F."/>
            <person name="Villemur R."/>
        </authorList>
    </citation>
    <scope>NUCLEOTIDE SEQUENCE [LARGE SCALE GENOMIC DNA]</scope>
    <source>
        <strain evidence="9 10">JAM7</strain>
    </source>
</reference>
<keyword evidence="1 6" id="KW-0813">Transport</keyword>
<keyword evidence="6 7" id="KW-1133">Transmembrane helix</keyword>
<comment type="subunit">
    <text evidence="6">The complex is composed of six subunits: RnfA, RnfB, RnfC, RnfD, RnfE and RnfG.</text>
</comment>
<keyword evidence="5 6" id="KW-0249">Electron transport</keyword>
<comment type="similarity">
    <text evidence="6">Belongs to the RnfG family.</text>
</comment>
<feature type="modified residue" description="FMN phosphoryl threonine" evidence="6">
    <location>
        <position position="180"/>
    </location>
</feature>
<dbReference type="InterPro" id="IPR010209">
    <property type="entry name" value="Ion_transpt_RnfG/RsxG"/>
</dbReference>
<dbReference type="GO" id="GO:0005886">
    <property type="term" value="C:plasma membrane"/>
    <property type="evidence" value="ECO:0007669"/>
    <property type="project" value="UniProtKB-SubCell"/>
</dbReference>
<keyword evidence="6" id="KW-0997">Cell inner membrane</keyword>
<dbReference type="GO" id="GO:0010181">
    <property type="term" value="F:FMN binding"/>
    <property type="evidence" value="ECO:0007669"/>
    <property type="project" value="InterPro"/>
</dbReference>
<comment type="cofactor">
    <cofactor evidence="6">
        <name>FMN</name>
        <dbReference type="ChEBI" id="CHEBI:58210"/>
    </cofactor>
</comment>
<dbReference type="STRING" id="754477.Q7C_1107"/>
<gene>
    <name evidence="6" type="primary">rnfG</name>
    <name evidence="9" type="ordered locus">Q7C_1107</name>
</gene>
<dbReference type="Proteomes" id="UP000009145">
    <property type="component" value="Chromosome"/>
</dbReference>
<dbReference type="PANTHER" id="PTHR36118">
    <property type="entry name" value="ION-TRANSLOCATING OXIDOREDUCTASE COMPLEX SUBUNIT G"/>
    <property type="match status" value="1"/>
</dbReference>
<evidence type="ECO:0000259" key="8">
    <source>
        <dbReference type="SMART" id="SM00900"/>
    </source>
</evidence>
<dbReference type="PIRSF" id="PIRSF006091">
    <property type="entry name" value="E_trnsport_RnfG"/>
    <property type="match status" value="1"/>
</dbReference>
<evidence type="ECO:0000256" key="5">
    <source>
        <dbReference type="ARBA" id="ARBA00022982"/>
    </source>
</evidence>
<dbReference type="NCBIfam" id="TIGR01947">
    <property type="entry name" value="rnfG"/>
    <property type="match status" value="1"/>
</dbReference>
<keyword evidence="10" id="KW-1185">Reference proteome</keyword>
<accession>I1YH69</accession>
<proteinExistence type="inferred from homology"/>
<dbReference type="PATRIC" id="fig|754477.3.peg.1087"/>
<evidence type="ECO:0000313" key="9">
    <source>
        <dbReference type="EMBL" id="AFJ02262.1"/>
    </source>
</evidence>